<evidence type="ECO:0000256" key="7">
    <source>
        <dbReference type="ARBA" id="ARBA00023027"/>
    </source>
</evidence>
<keyword evidence="4 8" id="KW-0288">FMN</keyword>
<keyword evidence="7 8" id="KW-0520">NAD</keyword>
<gene>
    <name evidence="10" type="ORF">OO017_09880</name>
</gene>
<proteinExistence type="inferred from homology"/>
<evidence type="ECO:0000256" key="1">
    <source>
        <dbReference type="ARBA" id="ARBA00001917"/>
    </source>
</evidence>
<dbReference type="Proteomes" id="UP001207228">
    <property type="component" value="Unassembled WGS sequence"/>
</dbReference>
<comment type="cofactor">
    <cofactor evidence="1 8">
        <name>FMN</name>
        <dbReference type="ChEBI" id="CHEBI:58210"/>
    </cofactor>
</comment>
<dbReference type="EMBL" id="JAPFQO010000006">
    <property type="protein sequence ID" value="MCX2740252.1"/>
    <property type="molecule type" value="Genomic_DNA"/>
</dbReference>
<evidence type="ECO:0000313" key="10">
    <source>
        <dbReference type="EMBL" id="MCX2740252.1"/>
    </source>
</evidence>
<organism evidence="10 11">
    <name type="scientific">Pontibacter anaerobius</name>
    <dbReference type="NCBI Taxonomy" id="2993940"/>
    <lineage>
        <taxon>Bacteria</taxon>
        <taxon>Pseudomonadati</taxon>
        <taxon>Bacteroidota</taxon>
        <taxon>Cytophagia</taxon>
        <taxon>Cytophagales</taxon>
        <taxon>Hymenobacteraceae</taxon>
        <taxon>Pontibacter</taxon>
    </lineage>
</organism>
<reference evidence="10 11" key="1">
    <citation type="submission" date="2022-11" db="EMBL/GenBank/DDBJ databases">
        <title>The characterization of three novel Bacteroidetes species and genomic analysis of their roles in tidal elemental geochemical cycles.</title>
        <authorList>
            <person name="Ma K.-J."/>
        </authorList>
    </citation>
    <scope>NUCLEOTIDE SEQUENCE [LARGE SCALE GENOMIC DNA]</scope>
    <source>
        <strain evidence="10 11">M82</strain>
    </source>
</reference>
<feature type="domain" description="Nitroreductase" evidence="9">
    <location>
        <begin position="12"/>
        <end position="173"/>
    </location>
</feature>
<keyword evidence="11" id="KW-1185">Reference proteome</keyword>
<dbReference type="SUPFAM" id="SSF55469">
    <property type="entry name" value="FMN-dependent nitroreductase-like"/>
    <property type="match status" value="1"/>
</dbReference>
<evidence type="ECO:0000256" key="8">
    <source>
        <dbReference type="PIRNR" id="PIRNR000232"/>
    </source>
</evidence>
<dbReference type="InterPro" id="IPR029479">
    <property type="entry name" value="Nitroreductase"/>
</dbReference>
<evidence type="ECO:0000259" key="9">
    <source>
        <dbReference type="Pfam" id="PF00881"/>
    </source>
</evidence>
<keyword evidence="6 8" id="KW-0560">Oxidoreductase</keyword>
<evidence type="ECO:0000256" key="2">
    <source>
        <dbReference type="ARBA" id="ARBA00007118"/>
    </source>
</evidence>
<comment type="similarity">
    <text evidence="2 8">Belongs to the nitroreductase family.</text>
</comment>
<evidence type="ECO:0000256" key="6">
    <source>
        <dbReference type="ARBA" id="ARBA00023002"/>
    </source>
</evidence>
<evidence type="ECO:0000256" key="3">
    <source>
        <dbReference type="ARBA" id="ARBA00022630"/>
    </source>
</evidence>
<evidence type="ECO:0000256" key="4">
    <source>
        <dbReference type="ARBA" id="ARBA00022643"/>
    </source>
</evidence>
<evidence type="ECO:0000256" key="5">
    <source>
        <dbReference type="ARBA" id="ARBA00022857"/>
    </source>
</evidence>
<sequence>MNDQFQSIKQVIETRRTTKPPKMSGQRIPDEQVNQLLQLADWAPTHGHTEPWRFIVYADAAVAGFCQSHAELYRRNMPNDKFMPDKYEKLLHMGDKASHVVVAYMRRGDLPKIPELEEIAATSCAIQNLLLGAAALGIASYWGSGGMAYHPSMKKFLQLREQDVVLGILYLGYADQAVGEGKRTVPLEEKVTWVK</sequence>
<dbReference type="InterPro" id="IPR026021">
    <property type="entry name" value="YdjA-like"/>
</dbReference>
<dbReference type="InterPro" id="IPR052530">
    <property type="entry name" value="NAD(P)H_nitroreductase"/>
</dbReference>
<protein>
    <recommendedName>
        <fullName evidence="8">Putative NAD(P)H nitroreductase</fullName>
        <ecNumber evidence="8">1.-.-.-</ecNumber>
    </recommendedName>
</protein>
<dbReference type="Pfam" id="PF00881">
    <property type="entry name" value="Nitroreductase"/>
    <property type="match status" value="1"/>
</dbReference>
<dbReference type="EC" id="1.-.-.-" evidence="8"/>
<dbReference type="RefSeq" id="WP_266052314.1">
    <property type="nucleotide sequence ID" value="NZ_JAPFQO010000006.1"/>
</dbReference>
<dbReference type="InterPro" id="IPR000415">
    <property type="entry name" value="Nitroreductase-like"/>
</dbReference>
<dbReference type="CDD" id="cd02135">
    <property type="entry name" value="YdjA-like"/>
    <property type="match status" value="1"/>
</dbReference>
<dbReference type="PIRSF" id="PIRSF000232">
    <property type="entry name" value="YdjA"/>
    <property type="match status" value="1"/>
</dbReference>
<dbReference type="PANTHER" id="PTHR43821:SF1">
    <property type="entry name" value="NAD(P)H NITROREDUCTASE YDJA-RELATED"/>
    <property type="match status" value="1"/>
</dbReference>
<keyword evidence="3 8" id="KW-0285">Flavoprotein</keyword>
<dbReference type="Gene3D" id="3.40.109.10">
    <property type="entry name" value="NADH Oxidase"/>
    <property type="match status" value="1"/>
</dbReference>
<name>A0ABT3REI0_9BACT</name>
<keyword evidence="5 8" id="KW-0521">NADP</keyword>
<accession>A0ABT3REI0</accession>
<dbReference type="PANTHER" id="PTHR43821">
    <property type="entry name" value="NAD(P)H NITROREDUCTASE YDJA-RELATED"/>
    <property type="match status" value="1"/>
</dbReference>
<comment type="caution">
    <text evidence="10">The sequence shown here is derived from an EMBL/GenBank/DDBJ whole genome shotgun (WGS) entry which is preliminary data.</text>
</comment>
<evidence type="ECO:0000313" key="11">
    <source>
        <dbReference type="Proteomes" id="UP001207228"/>
    </source>
</evidence>